<reference evidence="1 2" key="1">
    <citation type="journal article" date="2015" name="Int. J. Syst. Evol. Microbiol.">
        <title>Tumebacillus algifaecis sp. nov., isolated from decomposing algal scum.</title>
        <authorList>
            <person name="Wu Y.F."/>
            <person name="Zhang B."/>
            <person name="Xing P."/>
            <person name="Wu Q.L."/>
            <person name="Liu S.J."/>
        </authorList>
    </citation>
    <scope>NUCLEOTIDE SEQUENCE [LARGE SCALE GENOMIC DNA]</scope>
    <source>
        <strain evidence="1 2">THMBR28</strain>
    </source>
</reference>
<protein>
    <recommendedName>
        <fullName evidence="3">Histidine phosphatase family protein</fullName>
    </recommendedName>
</protein>
<accession>A0A223CZV0</accession>
<dbReference type="InterPro" id="IPR013078">
    <property type="entry name" value="His_Pase_superF_clade-1"/>
</dbReference>
<evidence type="ECO:0008006" key="3">
    <source>
        <dbReference type="Google" id="ProtNLM"/>
    </source>
</evidence>
<dbReference type="CDD" id="cd07067">
    <property type="entry name" value="HP_PGM_like"/>
    <property type="match status" value="1"/>
</dbReference>
<dbReference type="Pfam" id="PF00300">
    <property type="entry name" value="His_Phos_1"/>
    <property type="match status" value="1"/>
</dbReference>
<evidence type="ECO:0000313" key="2">
    <source>
        <dbReference type="Proteomes" id="UP000214688"/>
    </source>
</evidence>
<dbReference type="SMART" id="SM00855">
    <property type="entry name" value="PGAM"/>
    <property type="match status" value="1"/>
</dbReference>
<dbReference type="EMBL" id="CP022657">
    <property type="protein sequence ID" value="ASS74888.1"/>
    <property type="molecule type" value="Genomic_DNA"/>
</dbReference>
<evidence type="ECO:0000313" key="1">
    <source>
        <dbReference type="EMBL" id="ASS74888.1"/>
    </source>
</evidence>
<gene>
    <name evidence="1" type="ORF">CIG75_07765</name>
</gene>
<dbReference type="Gene3D" id="3.40.50.1240">
    <property type="entry name" value="Phosphoglycerate mutase-like"/>
    <property type="match status" value="1"/>
</dbReference>
<keyword evidence="2" id="KW-1185">Reference proteome</keyword>
<organism evidence="1 2">
    <name type="scientific">Tumebacillus algifaecis</name>
    <dbReference type="NCBI Taxonomy" id="1214604"/>
    <lineage>
        <taxon>Bacteria</taxon>
        <taxon>Bacillati</taxon>
        <taxon>Bacillota</taxon>
        <taxon>Bacilli</taxon>
        <taxon>Bacillales</taxon>
        <taxon>Alicyclobacillaceae</taxon>
        <taxon>Tumebacillus</taxon>
    </lineage>
</organism>
<sequence>MTLSELFLTPCSSSEQGLLFVLENRTLGIISGRSDRLSKLYLVRHAQVKLEAQVPAQDWNLSAEGVLSAQQLAREEGWDGVVAIWHSPERKAWATAVQIAAHTGLPLRMHEGLREVEFKTGILQPDQFQARVGAYFQGEEDPAFERYELAEARIVGAVREIVALSQDQDVVIVTHGRILMVLYSYLFGRRLGPEEWKSIGLPDLSVIDTKTWKVERGFLCNVSN</sequence>
<name>A0A223CZV0_9BACL</name>
<dbReference type="AlphaFoldDB" id="A0A223CZV0"/>
<proteinExistence type="predicted"/>
<dbReference type="SUPFAM" id="SSF53254">
    <property type="entry name" value="Phosphoglycerate mutase-like"/>
    <property type="match status" value="1"/>
</dbReference>
<dbReference type="Proteomes" id="UP000214688">
    <property type="component" value="Chromosome"/>
</dbReference>
<dbReference type="InterPro" id="IPR029033">
    <property type="entry name" value="His_PPase_superfam"/>
</dbReference>
<dbReference type="KEGG" id="tab:CIG75_07765"/>